<dbReference type="Gene3D" id="1.10.3630.10">
    <property type="entry name" value="yeast vps74-n-term truncation variant domain like"/>
    <property type="match status" value="1"/>
</dbReference>
<keyword evidence="4" id="KW-0472">Membrane</keyword>
<dbReference type="RefSeq" id="WP_083105877.1">
    <property type="nucleotide sequence ID" value="NZ_CP020569.1"/>
</dbReference>
<evidence type="ECO:0000256" key="2">
    <source>
        <dbReference type="ARBA" id="ARBA00023034"/>
    </source>
</evidence>
<dbReference type="GO" id="GO:0012505">
    <property type="term" value="C:endomembrane system"/>
    <property type="evidence" value="ECO:0007669"/>
    <property type="project" value="UniProtKB-ARBA"/>
</dbReference>
<dbReference type="STRING" id="553510.B1H19_19155"/>
<dbReference type="AlphaFoldDB" id="A0A1V0TTK7"/>
<dbReference type="Proteomes" id="UP000192726">
    <property type="component" value="Chromosome"/>
</dbReference>
<dbReference type="OrthoDB" id="4337985at2"/>
<evidence type="ECO:0000256" key="3">
    <source>
        <dbReference type="ARBA" id="ARBA00023121"/>
    </source>
</evidence>
<evidence type="ECO:0000256" key="4">
    <source>
        <dbReference type="ARBA" id="ARBA00023136"/>
    </source>
</evidence>
<protein>
    <submittedName>
        <fullName evidence="5">GPP34 family phosphoprotein</fullName>
    </submittedName>
</protein>
<dbReference type="GO" id="GO:0005737">
    <property type="term" value="C:cytoplasm"/>
    <property type="evidence" value="ECO:0007669"/>
    <property type="project" value="UniProtKB-ARBA"/>
</dbReference>
<sequence>MTGADETGAHGSGGPALTLPEELLLLALDPVRGRPISNAAYLRYGVAGAALAELEAAGRITVERGDRVAVANPLPLGDPVLDGALAALPAPGKQRGSSVKAHRWVRSAARPVHELCLRRLEERGAVRREPHRALGLFPYDRFPAGPVDLIGPARARFLAALDAHLPDPRTRLLAAHAAAVDLDAKLVPGGPFSAQRRDLKRLAKQEWSAHAAYQAVQMDKSSAAS</sequence>
<keyword evidence="6" id="KW-1185">Reference proteome</keyword>
<dbReference type="EMBL" id="CP020569">
    <property type="protein sequence ID" value="ARF56022.1"/>
    <property type="molecule type" value="Genomic_DNA"/>
</dbReference>
<comment type="subcellular location">
    <subcellularLocation>
        <location evidence="1">Golgi apparatus membrane</location>
        <topology evidence="1">Peripheral membrane protein</topology>
        <orientation evidence="1">Cytoplasmic side</orientation>
    </subcellularLocation>
</comment>
<evidence type="ECO:0000313" key="5">
    <source>
        <dbReference type="EMBL" id="ARF56022.1"/>
    </source>
</evidence>
<keyword evidence="2" id="KW-0333">Golgi apparatus</keyword>
<dbReference type="InterPro" id="IPR038261">
    <property type="entry name" value="GPP34-like_sf"/>
</dbReference>
<proteinExistence type="predicted"/>
<dbReference type="InterPro" id="IPR008628">
    <property type="entry name" value="GPP34-like"/>
</dbReference>
<accession>A0A1V0TTK7</accession>
<organism evidence="5 6">
    <name type="scientific">Streptomyces gilvosporeus</name>
    <dbReference type="NCBI Taxonomy" id="553510"/>
    <lineage>
        <taxon>Bacteria</taxon>
        <taxon>Bacillati</taxon>
        <taxon>Actinomycetota</taxon>
        <taxon>Actinomycetes</taxon>
        <taxon>Kitasatosporales</taxon>
        <taxon>Streptomycetaceae</taxon>
        <taxon>Streptomyces</taxon>
    </lineage>
</organism>
<name>A0A1V0TTK7_9ACTN</name>
<dbReference type="GO" id="GO:0070273">
    <property type="term" value="F:phosphatidylinositol-4-phosphate binding"/>
    <property type="evidence" value="ECO:0007669"/>
    <property type="project" value="InterPro"/>
</dbReference>
<evidence type="ECO:0000313" key="6">
    <source>
        <dbReference type="Proteomes" id="UP000192726"/>
    </source>
</evidence>
<dbReference type="KEGG" id="sgv:B1H19_19155"/>
<gene>
    <name evidence="5" type="ORF">B1H19_19155</name>
</gene>
<reference evidence="5 6" key="1">
    <citation type="submission" date="2017-04" db="EMBL/GenBank/DDBJ databases">
        <title>Complete Genome Sequence of Streptomyces gilvosporeus F607, a Capable Producer of Natamycin.</title>
        <authorList>
            <person name="Zong G."/>
            <person name="Zhong C."/>
            <person name="Fu J."/>
            <person name="Qin R."/>
            <person name="Cao G."/>
        </authorList>
    </citation>
    <scope>NUCLEOTIDE SEQUENCE [LARGE SCALE GENOMIC DNA]</scope>
    <source>
        <strain evidence="5 6">F607</strain>
    </source>
</reference>
<keyword evidence="3" id="KW-0446">Lipid-binding</keyword>
<evidence type="ECO:0000256" key="1">
    <source>
        <dbReference type="ARBA" id="ARBA00004255"/>
    </source>
</evidence>
<dbReference type="Pfam" id="PF05719">
    <property type="entry name" value="GPP34"/>
    <property type="match status" value="1"/>
</dbReference>